<feature type="domain" description="Lipid/polyisoprenoid-binding YceI-like" evidence="1">
    <location>
        <begin position="56"/>
        <end position="183"/>
    </location>
</feature>
<evidence type="ECO:0000313" key="3">
    <source>
        <dbReference type="Proteomes" id="UP000662783"/>
    </source>
</evidence>
<organism evidence="2 3">
    <name type="scientific">Fulvivirga lutea</name>
    <dbReference type="NCBI Taxonomy" id="2810512"/>
    <lineage>
        <taxon>Bacteria</taxon>
        <taxon>Pseudomonadati</taxon>
        <taxon>Bacteroidota</taxon>
        <taxon>Cytophagia</taxon>
        <taxon>Cytophagales</taxon>
        <taxon>Fulvivirgaceae</taxon>
        <taxon>Fulvivirga</taxon>
    </lineage>
</organism>
<dbReference type="InterPro" id="IPR007372">
    <property type="entry name" value="Lipid/polyisoprenoid-bd_YceI"/>
</dbReference>
<dbReference type="InterPro" id="IPR036761">
    <property type="entry name" value="TTHA0802/YceI-like_sf"/>
</dbReference>
<keyword evidence="3" id="KW-1185">Reference proteome</keyword>
<evidence type="ECO:0000313" key="2">
    <source>
        <dbReference type="EMBL" id="QSE98712.1"/>
    </source>
</evidence>
<sequence>MKKIKTSIYILLLIIISVSKILAQNPLIDHNGTATFFSEAPMEDIEAINRKVIGAIDLQKGILAVTMQIKGFHFDKSLMEEHFNENYLESDKYPKASFKGMIKNFSELDFSKQGNFEAQAIGELEIHGVTKPLKTMVQFAISGDKISANTSFDISIADHDIKIPRLVIKNIAEVVEVKASFNFSM</sequence>
<reference evidence="2" key="1">
    <citation type="submission" date="2021-02" db="EMBL/GenBank/DDBJ databases">
        <title>Fulvivirga sp. S481 isolated from sea water.</title>
        <authorList>
            <person name="Bae S.S."/>
            <person name="Baek K."/>
        </authorList>
    </citation>
    <scope>NUCLEOTIDE SEQUENCE</scope>
    <source>
        <strain evidence="2">S481</strain>
    </source>
</reference>
<dbReference type="RefSeq" id="WP_205723226.1">
    <property type="nucleotide sequence ID" value="NZ_CP070608.1"/>
</dbReference>
<proteinExistence type="predicted"/>
<dbReference type="EMBL" id="CP070608">
    <property type="protein sequence ID" value="QSE98712.1"/>
    <property type="molecule type" value="Genomic_DNA"/>
</dbReference>
<dbReference type="Gene3D" id="2.40.128.110">
    <property type="entry name" value="Lipid/polyisoprenoid-binding, YceI-like"/>
    <property type="match status" value="1"/>
</dbReference>
<dbReference type="PANTHER" id="PTHR34406:SF1">
    <property type="entry name" value="PROTEIN YCEI"/>
    <property type="match status" value="1"/>
</dbReference>
<accession>A0A975A2N1</accession>
<dbReference type="Proteomes" id="UP000662783">
    <property type="component" value="Chromosome"/>
</dbReference>
<protein>
    <submittedName>
        <fullName evidence="2">YceI family protein</fullName>
    </submittedName>
</protein>
<dbReference type="KEGG" id="fuv:JR347_06425"/>
<dbReference type="Pfam" id="PF04264">
    <property type="entry name" value="YceI"/>
    <property type="match status" value="1"/>
</dbReference>
<dbReference type="AlphaFoldDB" id="A0A975A2N1"/>
<dbReference type="PANTHER" id="PTHR34406">
    <property type="entry name" value="PROTEIN YCEI"/>
    <property type="match status" value="1"/>
</dbReference>
<gene>
    <name evidence="2" type="ORF">JR347_06425</name>
</gene>
<dbReference type="SUPFAM" id="SSF101874">
    <property type="entry name" value="YceI-like"/>
    <property type="match status" value="1"/>
</dbReference>
<name>A0A975A2N1_9BACT</name>
<evidence type="ECO:0000259" key="1">
    <source>
        <dbReference type="Pfam" id="PF04264"/>
    </source>
</evidence>